<name>A0AAV0L1H3_9ROSI</name>
<evidence type="ECO:0000256" key="4">
    <source>
        <dbReference type="ARBA" id="ARBA00022840"/>
    </source>
</evidence>
<protein>
    <submittedName>
        <fullName evidence="8">Uncharacterized protein</fullName>
    </submittedName>
</protein>
<comment type="caution">
    <text evidence="8">The sequence shown here is derived from an EMBL/GenBank/DDBJ whole genome shotgun (WGS) entry which is preliminary data.</text>
</comment>
<dbReference type="Pfam" id="PF00931">
    <property type="entry name" value="NB-ARC"/>
    <property type="match status" value="1"/>
</dbReference>
<organism evidence="8 9">
    <name type="scientific">Linum tenue</name>
    <dbReference type="NCBI Taxonomy" id="586396"/>
    <lineage>
        <taxon>Eukaryota</taxon>
        <taxon>Viridiplantae</taxon>
        <taxon>Streptophyta</taxon>
        <taxon>Embryophyta</taxon>
        <taxon>Tracheophyta</taxon>
        <taxon>Spermatophyta</taxon>
        <taxon>Magnoliopsida</taxon>
        <taxon>eudicotyledons</taxon>
        <taxon>Gunneridae</taxon>
        <taxon>Pentapetalae</taxon>
        <taxon>rosids</taxon>
        <taxon>fabids</taxon>
        <taxon>Malpighiales</taxon>
        <taxon>Linaceae</taxon>
        <taxon>Linum</taxon>
    </lineage>
</organism>
<dbReference type="Gene3D" id="3.40.50.300">
    <property type="entry name" value="P-loop containing nucleotide triphosphate hydrolases"/>
    <property type="match status" value="1"/>
</dbReference>
<evidence type="ECO:0000256" key="1">
    <source>
        <dbReference type="ARBA" id="ARBA00022737"/>
    </source>
</evidence>
<dbReference type="PRINTS" id="PR00364">
    <property type="entry name" value="DISEASERSIST"/>
</dbReference>
<dbReference type="Gene3D" id="1.10.8.430">
    <property type="entry name" value="Helical domain of apoptotic protease-activating factors"/>
    <property type="match status" value="1"/>
</dbReference>
<dbReference type="AlphaFoldDB" id="A0AAV0L1H3"/>
<dbReference type="SUPFAM" id="SSF52540">
    <property type="entry name" value="P-loop containing nucleoside triphosphate hydrolases"/>
    <property type="match status" value="1"/>
</dbReference>
<evidence type="ECO:0000259" key="5">
    <source>
        <dbReference type="Pfam" id="PF00931"/>
    </source>
</evidence>
<keyword evidence="9" id="KW-1185">Reference proteome</keyword>
<dbReference type="InterPro" id="IPR041118">
    <property type="entry name" value="Rx_N"/>
</dbReference>
<dbReference type="Pfam" id="PF18052">
    <property type="entry name" value="Rx_N"/>
    <property type="match status" value="1"/>
</dbReference>
<dbReference type="GO" id="GO:0006952">
    <property type="term" value="P:defense response"/>
    <property type="evidence" value="ECO:0007669"/>
    <property type="project" value="UniProtKB-KW"/>
</dbReference>
<reference evidence="8" key="1">
    <citation type="submission" date="2022-08" db="EMBL/GenBank/DDBJ databases">
        <authorList>
            <person name="Gutierrez-Valencia J."/>
        </authorList>
    </citation>
    <scope>NUCLEOTIDE SEQUENCE</scope>
</reference>
<proteinExistence type="predicted"/>
<feature type="domain" description="Disease resistance N-terminal" evidence="6">
    <location>
        <begin position="69"/>
        <end position="150"/>
    </location>
</feature>
<dbReference type="InterPro" id="IPR042197">
    <property type="entry name" value="Apaf_helical"/>
</dbReference>
<evidence type="ECO:0000313" key="8">
    <source>
        <dbReference type="EMBL" id="CAI0428307.1"/>
    </source>
</evidence>
<dbReference type="CDD" id="cd14798">
    <property type="entry name" value="RX-CC_like"/>
    <property type="match status" value="1"/>
</dbReference>
<keyword evidence="1" id="KW-0677">Repeat</keyword>
<dbReference type="GO" id="GO:0043531">
    <property type="term" value="F:ADP binding"/>
    <property type="evidence" value="ECO:0007669"/>
    <property type="project" value="InterPro"/>
</dbReference>
<accession>A0AAV0L1H3</accession>
<dbReference type="InterPro" id="IPR027417">
    <property type="entry name" value="P-loop_NTPase"/>
</dbReference>
<dbReference type="InterPro" id="IPR002182">
    <property type="entry name" value="NB-ARC"/>
</dbReference>
<keyword evidence="2" id="KW-0547">Nucleotide-binding</keyword>
<keyword evidence="4" id="KW-0067">ATP-binding</keyword>
<gene>
    <name evidence="8" type="ORF">LITE_LOCUS21586</name>
</gene>
<feature type="domain" description="NB-ARC" evidence="5">
    <location>
        <begin position="239"/>
        <end position="421"/>
    </location>
</feature>
<dbReference type="Gene3D" id="1.20.5.4130">
    <property type="match status" value="1"/>
</dbReference>
<dbReference type="PANTHER" id="PTHR36766:SF70">
    <property type="entry name" value="DISEASE RESISTANCE PROTEIN RGA4"/>
    <property type="match status" value="1"/>
</dbReference>
<evidence type="ECO:0000313" key="9">
    <source>
        <dbReference type="Proteomes" id="UP001154282"/>
    </source>
</evidence>
<evidence type="ECO:0000256" key="2">
    <source>
        <dbReference type="ARBA" id="ARBA00022741"/>
    </source>
</evidence>
<feature type="domain" description="Disease resistance protein winged helix" evidence="7">
    <location>
        <begin position="452"/>
        <end position="491"/>
    </location>
</feature>
<keyword evidence="3" id="KW-0611">Plant defense</keyword>
<evidence type="ECO:0000256" key="3">
    <source>
        <dbReference type="ARBA" id="ARBA00022821"/>
    </source>
</evidence>
<dbReference type="Pfam" id="PF23559">
    <property type="entry name" value="WHD_DRP"/>
    <property type="match status" value="1"/>
</dbReference>
<dbReference type="InterPro" id="IPR038005">
    <property type="entry name" value="RX-like_CC"/>
</dbReference>
<evidence type="ECO:0000259" key="6">
    <source>
        <dbReference type="Pfam" id="PF18052"/>
    </source>
</evidence>
<dbReference type="EMBL" id="CAMGYJ010000006">
    <property type="protein sequence ID" value="CAI0428307.1"/>
    <property type="molecule type" value="Genomic_DNA"/>
</dbReference>
<dbReference type="PANTHER" id="PTHR36766">
    <property type="entry name" value="PLANT BROAD-SPECTRUM MILDEW RESISTANCE PROTEIN RPW8"/>
    <property type="match status" value="1"/>
</dbReference>
<sequence>MDIPSAVQLPLLFWRPPEDLAMGNSSSPLFGALSSRIRSTHPPPSGLAGVCPLPPGLKMAAEAILIPVAKSILGKAADLAAEQIGLLWNFKRELKKLKDTVTIIQAVLRDAEEKQFHNHQVKDWLDKLSDVMYDADDLLDDVSTETRRKAMTAEANGGRRRTMATTTTCWSVVCFLFSSLCEQLAYDLKMAHAIRAIREKLDDISKDKDGLHLEVLSKEDALPSRETDSCPPTIVVGREDDKKNIIQLLLHSNCEANISVVPIVGMGGLGKTTLAQLVYDDDRVEAYFDTKVWVYVSQSFDIKVILGKMLQSINPQGQVGSSLDNLQAELRKSIKGKRFLFALDDVWEENVESWELLTKYLIVGAPGSKVLVTTRSTKVGEVGGRTLKSETSTSIVAPYLLEGLSLEESWDLMVKKALPRKITVDPYVKEIGQDILRKCGGVPLAVSSIAGFLFDVQMLVQFWIAQGYIESEDEGMDCFKMLWWRSFFQELIKRTSKRS</sequence>
<dbReference type="InterPro" id="IPR058922">
    <property type="entry name" value="WHD_DRP"/>
</dbReference>
<dbReference type="GO" id="GO:0005524">
    <property type="term" value="F:ATP binding"/>
    <property type="evidence" value="ECO:0007669"/>
    <property type="project" value="UniProtKB-KW"/>
</dbReference>
<dbReference type="Proteomes" id="UP001154282">
    <property type="component" value="Unassembled WGS sequence"/>
</dbReference>
<evidence type="ECO:0000259" key="7">
    <source>
        <dbReference type="Pfam" id="PF23559"/>
    </source>
</evidence>
<dbReference type="FunFam" id="3.40.50.300:FF:001091">
    <property type="entry name" value="Probable disease resistance protein At1g61300"/>
    <property type="match status" value="1"/>
</dbReference>